<accession>A0A6A6UV72</accession>
<proteinExistence type="predicted"/>
<dbReference type="SUPFAM" id="SSF53474">
    <property type="entry name" value="alpha/beta-Hydrolases"/>
    <property type="match status" value="1"/>
</dbReference>
<dbReference type="InterPro" id="IPR029058">
    <property type="entry name" value="AB_hydrolase_fold"/>
</dbReference>
<evidence type="ECO:0000313" key="1">
    <source>
        <dbReference type="EMBL" id="KAF2741669.1"/>
    </source>
</evidence>
<organism evidence="1 2">
    <name type="scientific">Sporormia fimetaria CBS 119925</name>
    <dbReference type="NCBI Taxonomy" id="1340428"/>
    <lineage>
        <taxon>Eukaryota</taxon>
        <taxon>Fungi</taxon>
        <taxon>Dikarya</taxon>
        <taxon>Ascomycota</taxon>
        <taxon>Pezizomycotina</taxon>
        <taxon>Dothideomycetes</taxon>
        <taxon>Pleosporomycetidae</taxon>
        <taxon>Pleosporales</taxon>
        <taxon>Sporormiaceae</taxon>
        <taxon>Sporormia</taxon>
    </lineage>
</organism>
<reference evidence="1" key="1">
    <citation type="journal article" date="2020" name="Stud. Mycol.">
        <title>101 Dothideomycetes genomes: a test case for predicting lifestyles and emergence of pathogens.</title>
        <authorList>
            <person name="Haridas S."/>
            <person name="Albert R."/>
            <person name="Binder M."/>
            <person name="Bloem J."/>
            <person name="Labutti K."/>
            <person name="Salamov A."/>
            <person name="Andreopoulos B."/>
            <person name="Baker S."/>
            <person name="Barry K."/>
            <person name="Bills G."/>
            <person name="Bluhm B."/>
            <person name="Cannon C."/>
            <person name="Castanera R."/>
            <person name="Culley D."/>
            <person name="Daum C."/>
            <person name="Ezra D."/>
            <person name="Gonzalez J."/>
            <person name="Henrissat B."/>
            <person name="Kuo A."/>
            <person name="Liang C."/>
            <person name="Lipzen A."/>
            <person name="Lutzoni F."/>
            <person name="Magnuson J."/>
            <person name="Mondo S."/>
            <person name="Nolan M."/>
            <person name="Ohm R."/>
            <person name="Pangilinan J."/>
            <person name="Park H.-J."/>
            <person name="Ramirez L."/>
            <person name="Alfaro M."/>
            <person name="Sun H."/>
            <person name="Tritt A."/>
            <person name="Yoshinaga Y."/>
            <person name="Zwiers L.-H."/>
            <person name="Turgeon B."/>
            <person name="Goodwin S."/>
            <person name="Spatafora J."/>
            <person name="Crous P."/>
            <person name="Grigoriev I."/>
        </authorList>
    </citation>
    <scope>NUCLEOTIDE SEQUENCE</scope>
    <source>
        <strain evidence="1">CBS 119925</strain>
    </source>
</reference>
<keyword evidence="2" id="KW-1185">Reference proteome</keyword>
<dbReference type="Gene3D" id="3.40.50.1820">
    <property type="entry name" value="alpha/beta hydrolase"/>
    <property type="match status" value="1"/>
</dbReference>
<feature type="non-terminal residue" evidence="1">
    <location>
        <position position="184"/>
    </location>
</feature>
<name>A0A6A6UV72_9PLEO</name>
<protein>
    <submittedName>
        <fullName evidence="1">Uncharacterized protein</fullName>
    </submittedName>
</protein>
<evidence type="ECO:0000313" key="2">
    <source>
        <dbReference type="Proteomes" id="UP000799440"/>
    </source>
</evidence>
<dbReference type="AlphaFoldDB" id="A0A6A6UV72"/>
<dbReference type="Proteomes" id="UP000799440">
    <property type="component" value="Unassembled WGS sequence"/>
</dbReference>
<gene>
    <name evidence="1" type="ORF">M011DRAFT_472888</name>
</gene>
<dbReference type="EMBL" id="MU006633">
    <property type="protein sequence ID" value="KAF2741669.1"/>
    <property type="molecule type" value="Genomic_DNA"/>
</dbReference>
<sequence>MDLAVILSTTRLRVVKNGMLQTCSPWDAFFRAEDIWTRLSCLGPSYNAFQPMLCSEQYIDVGEVLIMVGEKARKKGEEAFTYGEERLRSHGFTLIGESGAISYVTDRQRMDRLPDTCPSFTIVHGTRNVHVPIEGSEKLARYLRREYPQADVEFFSVEAGHGFLDKVEPASVVFLQKRLSDTFG</sequence>